<name>A0A0E2ZJD8_9GAMM</name>
<dbReference type="EMBL" id="JPGN01000083">
    <property type="protein sequence ID" value="KFI18362.1"/>
    <property type="molecule type" value="Genomic_DNA"/>
</dbReference>
<dbReference type="Proteomes" id="UP000028839">
    <property type="component" value="Unassembled WGS sequence"/>
</dbReference>
<proteinExistence type="predicted"/>
<dbReference type="AlphaFoldDB" id="A0A0E2ZJD8"/>
<organism evidence="1 2">
    <name type="scientific">Nitrosococcus oceani C-27</name>
    <dbReference type="NCBI Taxonomy" id="314279"/>
    <lineage>
        <taxon>Bacteria</taxon>
        <taxon>Pseudomonadati</taxon>
        <taxon>Pseudomonadota</taxon>
        <taxon>Gammaproteobacteria</taxon>
        <taxon>Chromatiales</taxon>
        <taxon>Chromatiaceae</taxon>
        <taxon>Nitrosococcus</taxon>
    </lineage>
</organism>
<reference evidence="1 2" key="1">
    <citation type="submission" date="2014-07" db="EMBL/GenBank/DDBJ databases">
        <title>Comparative analysis of Nitrosococcus oceani genome inventories of strains from Pacific and Atlantic gyres.</title>
        <authorList>
            <person name="Lim C.K."/>
            <person name="Wang L."/>
            <person name="Sayavedra-Soto L.A."/>
            <person name="Klotz M.G."/>
        </authorList>
    </citation>
    <scope>NUCLEOTIDE SEQUENCE [LARGE SCALE GENOMIC DNA]</scope>
    <source>
        <strain evidence="1 2">C-27</strain>
    </source>
</reference>
<evidence type="ECO:0000313" key="2">
    <source>
        <dbReference type="Proteomes" id="UP000028839"/>
    </source>
</evidence>
<gene>
    <name evidence="1" type="ORF">IB75_14565</name>
</gene>
<evidence type="ECO:0000313" key="1">
    <source>
        <dbReference type="EMBL" id="KFI18362.1"/>
    </source>
</evidence>
<comment type="caution">
    <text evidence="1">The sequence shown here is derived from an EMBL/GenBank/DDBJ whole genome shotgun (WGS) entry which is preliminary data.</text>
</comment>
<accession>A0A0E2ZJD8</accession>
<protein>
    <submittedName>
        <fullName evidence="1">Uncharacterized protein</fullName>
    </submittedName>
</protein>
<sequence length="79" mass="9401">MKLLLATFVHILSVTYFDNHYDQLFIFNFVDDRRNFIMSASMDLKILVTSFLEMRQKSLLKDCLTLTLKLSLVKTFKLY</sequence>
<dbReference type="HOGENOM" id="CLU_2602448_0_0_6"/>